<keyword evidence="2" id="KW-1185">Reference proteome</keyword>
<keyword evidence="1" id="KW-0269">Exonuclease</keyword>
<reference evidence="1" key="1">
    <citation type="journal article" date="2021" name="Environ. Microbiol.">
        <title>Gene family expansions and transcriptome signatures uncover fungal adaptations to wood decay.</title>
        <authorList>
            <person name="Hage H."/>
            <person name="Miyauchi S."/>
            <person name="Viragh M."/>
            <person name="Drula E."/>
            <person name="Min B."/>
            <person name="Chaduli D."/>
            <person name="Navarro D."/>
            <person name="Favel A."/>
            <person name="Norest M."/>
            <person name="Lesage-Meessen L."/>
            <person name="Balint B."/>
            <person name="Merenyi Z."/>
            <person name="de Eugenio L."/>
            <person name="Morin E."/>
            <person name="Martinez A.T."/>
            <person name="Baldrian P."/>
            <person name="Stursova M."/>
            <person name="Martinez M.J."/>
            <person name="Novotny C."/>
            <person name="Magnuson J.K."/>
            <person name="Spatafora J.W."/>
            <person name="Maurice S."/>
            <person name="Pangilinan J."/>
            <person name="Andreopoulos W."/>
            <person name="LaButti K."/>
            <person name="Hundley H."/>
            <person name="Na H."/>
            <person name="Kuo A."/>
            <person name="Barry K."/>
            <person name="Lipzen A."/>
            <person name="Henrissat B."/>
            <person name="Riley R."/>
            <person name="Ahrendt S."/>
            <person name="Nagy L.G."/>
            <person name="Grigoriev I.V."/>
            <person name="Martin F."/>
            <person name="Rosso M.N."/>
        </authorList>
    </citation>
    <scope>NUCLEOTIDE SEQUENCE</scope>
    <source>
        <strain evidence="1">CBS 384.51</strain>
    </source>
</reference>
<evidence type="ECO:0000313" key="2">
    <source>
        <dbReference type="Proteomes" id="UP001055072"/>
    </source>
</evidence>
<gene>
    <name evidence="1" type="ORF">BDY19DRAFT_912540</name>
</gene>
<protein>
    <submittedName>
        <fullName evidence="1">Exonuclease V a 5' deoxyribonuclease-domain-containing protein</fullName>
    </submittedName>
</protein>
<keyword evidence="1" id="KW-0378">Hydrolase</keyword>
<dbReference type="Proteomes" id="UP001055072">
    <property type="component" value="Unassembled WGS sequence"/>
</dbReference>
<dbReference type="EMBL" id="MU274900">
    <property type="protein sequence ID" value="KAI0094387.1"/>
    <property type="molecule type" value="Genomic_DNA"/>
</dbReference>
<accession>A0ACB8UIX0</accession>
<organism evidence="1 2">
    <name type="scientific">Irpex rosettiformis</name>
    <dbReference type="NCBI Taxonomy" id="378272"/>
    <lineage>
        <taxon>Eukaryota</taxon>
        <taxon>Fungi</taxon>
        <taxon>Dikarya</taxon>
        <taxon>Basidiomycota</taxon>
        <taxon>Agaricomycotina</taxon>
        <taxon>Agaricomycetes</taxon>
        <taxon>Polyporales</taxon>
        <taxon>Irpicaceae</taxon>
        <taxon>Irpex</taxon>
    </lineage>
</organism>
<sequence>MLNTYRTLQTSHLPRSPRCLATTTTNFQPIHRLLRHHVPSTLMQLPISSLLLTALSPSIPHTTCQSLRLTSCRLSRRLLSSAIVVGTPYAKQAKVVSALEVEERKERKVVGGVKGKKVVKEKKEGMKAVREAGEKKVVTVRKEVKKKEEERDTGKQSLWRYGSKGPIAFPDPSRFQVTVKDVKMEKLDEGGKEVVKGKGKGGKFVKEKVVEMVKPKLMPKPKPKPKVKMKMKVKVKAREKIEVKEEAKVKAKAEGGKEEKVKERVHVKVTREVEAKAYIGKPPRSTPSLKSPFPRPVYSSGLPALHDGPVWAEDRKIETKKKDRPIQSDGEKGIGEKDAAHPSPVSKKGKKSDLFSVTVEEDEKMEEEEREKEKEKERQAKLAEIKKQRQASWRSRMNRWDWFRVTDLIAPVWCEYQFEYRYLQTVTEEQDKKAKREHKDEIVTKAGKKVQIDRQRDQKQAQLKKAGTSIHRVLELAVHPEEEKPVQVTTAEDRWGLSLVRMINSVHSLVENGVCREMPVFGLARGELVRGVIDEVVREPLITTSTIYDTQNKRKRTRGMTSLPSTPTKPRKPPKLSKNQSPSQTLITESFSPVKPTSTPTPRLPEPQFHLMISDTKSRMHPCIPPDSDTLGGRLQLMVYHHLLSALVAPRGTPLALNFTKIWKMGKVVSTKEFSEKFREDAALPDEVKCLDDLVAMWYNVVEMLSVKRVSSRLSIEWRVLESRLYPKRWEGGKKGGDEDEAEVAEVLKMLDEKVKSSQARSLPLQGPEVEEITKDEIVDGVGVKGVQKGKKKAKGKGKGKGKSVESSSSDSDEDLGQHKSVKFGTTEFEQDSQQLNDHLRDILMLWNGQRQPRGVDVTLTRRCDTCAYKFGCEWREQKAAEAVEKVVSFHDPLAGSVPGLGLPTYADQSAVSSSARPGRLSAFN</sequence>
<name>A0ACB8UIX0_9APHY</name>
<evidence type="ECO:0000313" key="1">
    <source>
        <dbReference type="EMBL" id="KAI0094387.1"/>
    </source>
</evidence>
<comment type="caution">
    <text evidence="1">The sequence shown here is derived from an EMBL/GenBank/DDBJ whole genome shotgun (WGS) entry which is preliminary data.</text>
</comment>
<proteinExistence type="predicted"/>
<keyword evidence="1" id="KW-0540">Nuclease</keyword>